<gene>
    <name evidence="2" type="ORF">EDB92DRAFT_1850843</name>
</gene>
<dbReference type="AlphaFoldDB" id="A0AAD4QEU9"/>
<feature type="non-terminal residue" evidence="2">
    <location>
        <position position="226"/>
    </location>
</feature>
<feature type="region of interest" description="Disordered" evidence="1">
    <location>
        <begin position="25"/>
        <end position="59"/>
    </location>
</feature>
<accession>A0AAD4QEU9</accession>
<keyword evidence="3" id="KW-1185">Reference proteome</keyword>
<dbReference type="Proteomes" id="UP001201163">
    <property type="component" value="Unassembled WGS sequence"/>
</dbReference>
<evidence type="ECO:0000256" key="1">
    <source>
        <dbReference type="SAM" id="MobiDB-lite"/>
    </source>
</evidence>
<sequence length="226" mass="25373">METLALAIPGSFNTEWGQGVWKEVSSQAHDKLEPPAGPSPAGNQATLIPHSPHPPEGAAGDTISRSVAYLFETCDHHSYFENEEERRRRMRACVEAAASLVCRLDYRLDWFGEVSKVVSEIGQIEKVNSPTTISDTSFIMRWTCLSLMDIQRILGRNKLRALAANAVNGLVRFQTGHGQPDQTGREGAQRVDGCLKTGWERVEDLRRAFEPWTQKRTREQVEQILL</sequence>
<dbReference type="EMBL" id="JAKELL010000015">
    <property type="protein sequence ID" value="KAH8994223.1"/>
    <property type="molecule type" value="Genomic_DNA"/>
</dbReference>
<comment type="caution">
    <text evidence="2">The sequence shown here is derived from an EMBL/GenBank/DDBJ whole genome shotgun (WGS) entry which is preliminary data.</text>
</comment>
<evidence type="ECO:0000313" key="3">
    <source>
        <dbReference type="Proteomes" id="UP001201163"/>
    </source>
</evidence>
<name>A0AAD4QEU9_9AGAM</name>
<proteinExistence type="predicted"/>
<protein>
    <submittedName>
        <fullName evidence="2">Uncharacterized protein</fullName>
    </submittedName>
</protein>
<reference evidence="2" key="1">
    <citation type="submission" date="2022-01" db="EMBL/GenBank/DDBJ databases">
        <title>Comparative genomics reveals a dynamic genome evolution in the ectomycorrhizal milk-cap (Lactarius) mushrooms.</title>
        <authorList>
            <consortium name="DOE Joint Genome Institute"/>
            <person name="Lebreton A."/>
            <person name="Tang N."/>
            <person name="Kuo A."/>
            <person name="LaButti K."/>
            <person name="Drula E."/>
            <person name="Barry K."/>
            <person name="Clum A."/>
            <person name="Lipzen A."/>
            <person name="Mousain D."/>
            <person name="Ng V."/>
            <person name="Wang R."/>
            <person name="Wang X."/>
            <person name="Dai Y."/>
            <person name="Henrissat B."/>
            <person name="Grigoriev I.V."/>
            <person name="Guerin-Laguette A."/>
            <person name="Yu F."/>
            <person name="Martin F.M."/>
        </authorList>
    </citation>
    <scope>NUCLEOTIDE SEQUENCE</scope>
    <source>
        <strain evidence="2">QP</strain>
    </source>
</reference>
<organism evidence="2 3">
    <name type="scientific">Lactarius akahatsu</name>
    <dbReference type="NCBI Taxonomy" id="416441"/>
    <lineage>
        <taxon>Eukaryota</taxon>
        <taxon>Fungi</taxon>
        <taxon>Dikarya</taxon>
        <taxon>Basidiomycota</taxon>
        <taxon>Agaricomycotina</taxon>
        <taxon>Agaricomycetes</taxon>
        <taxon>Russulales</taxon>
        <taxon>Russulaceae</taxon>
        <taxon>Lactarius</taxon>
    </lineage>
</organism>
<evidence type="ECO:0000313" key="2">
    <source>
        <dbReference type="EMBL" id="KAH8994223.1"/>
    </source>
</evidence>